<dbReference type="InterPro" id="IPR002937">
    <property type="entry name" value="Amino_oxidase"/>
</dbReference>
<name>A0A316YW87_9BASI</name>
<dbReference type="GO" id="GO:0016491">
    <property type="term" value="F:oxidoreductase activity"/>
    <property type="evidence" value="ECO:0007669"/>
    <property type="project" value="UniProtKB-KW"/>
</dbReference>
<sequence length="537" mass="58913">MSGTESVDVVIVGGGVSGLAAAKKLLDAKCAQEEPLKVVILEARDRLGGRIHTVSWDDVAASEQYTKRETALDLGASFVHGVSKRNPLSQVCHEVDDTPSQLRMRCGTPDTVDQIPLKLDDENEIEDSDMSFYMGAQGRRVAQAESRRLDKLVGVVLTRLHKLAVEGPIDVDESSSPALAFCDEDGNGPLKADLWKGISADDRQEVMKLIRIMDESSGATLDSLSLRYWDFGVEDFSGGDALVSHGYSQLVEWLQRQIEVKGADVRLSAPVDKIELLDQDDLIAAHYKDEQDNSKRINARYLICSLPLGVLQQKQPDVSFDPALPPRRKAALGRLGFGLLNKVVLKYNKIWWPKGAQWFNVLPPPASAQQAADETSPLAKTVSQSCLLLHNYSFVASKQSRSTAMLVVYLGPPLSYEVEKYTDEEVGRALHNVISKAMSSFGAAADPIETFVTRWHSDPRARGSYSHLPPGSSPLDMIEASSSLWEGKLGFCGEHTCHANFASVHGAWMSGVREAERVLDCIGEDEEEDDDESSDDD</sequence>
<evidence type="ECO:0000259" key="6">
    <source>
        <dbReference type="Pfam" id="PF01593"/>
    </source>
</evidence>
<dbReference type="EMBL" id="KZ819634">
    <property type="protein sequence ID" value="PWN92928.1"/>
    <property type="molecule type" value="Genomic_DNA"/>
</dbReference>
<dbReference type="GO" id="GO:0006338">
    <property type="term" value="P:chromatin remodeling"/>
    <property type="evidence" value="ECO:0007669"/>
    <property type="project" value="TreeGrafter"/>
</dbReference>
<dbReference type="Pfam" id="PF01593">
    <property type="entry name" value="Amino_oxidase"/>
    <property type="match status" value="1"/>
</dbReference>
<feature type="binding site" evidence="4">
    <location>
        <position position="17"/>
    </location>
    <ligand>
        <name>FAD</name>
        <dbReference type="ChEBI" id="CHEBI:57692"/>
    </ligand>
</feature>
<protein>
    <recommendedName>
        <fullName evidence="5">Amine oxidase</fullName>
        <ecNumber evidence="5">1.4.3.-</ecNumber>
    </recommendedName>
</protein>
<dbReference type="EC" id="1.4.3.-" evidence="5"/>
<evidence type="ECO:0000313" key="8">
    <source>
        <dbReference type="Proteomes" id="UP000245768"/>
    </source>
</evidence>
<dbReference type="SUPFAM" id="SSF54373">
    <property type="entry name" value="FAD-linked reductases, C-terminal domain"/>
    <property type="match status" value="1"/>
</dbReference>
<dbReference type="Gene3D" id="3.90.660.10">
    <property type="match status" value="1"/>
</dbReference>
<evidence type="ECO:0000256" key="1">
    <source>
        <dbReference type="ARBA" id="ARBA00001974"/>
    </source>
</evidence>
<dbReference type="InterPro" id="IPR001613">
    <property type="entry name" value="Flavin_amine_oxidase"/>
</dbReference>
<comment type="cofactor">
    <cofactor evidence="1 5">
        <name>FAD</name>
        <dbReference type="ChEBI" id="CHEBI:57692"/>
    </cofactor>
</comment>
<organism evidence="7 8">
    <name type="scientific">Acaromyces ingoldii</name>
    <dbReference type="NCBI Taxonomy" id="215250"/>
    <lineage>
        <taxon>Eukaryota</taxon>
        <taxon>Fungi</taxon>
        <taxon>Dikarya</taxon>
        <taxon>Basidiomycota</taxon>
        <taxon>Ustilaginomycotina</taxon>
        <taxon>Exobasidiomycetes</taxon>
        <taxon>Exobasidiales</taxon>
        <taxon>Cryptobasidiaceae</taxon>
        <taxon>Acaromyces</taxon>
    </lineage>
</organism>
<feature type="binding site" evidence="4">
    <location>
        <position position="409"/>
    </location>
    <ligand>
        <name>substrate</name>
    </ligand>
</feature>
<evidence type="ECO:0000313" key="7">
    <source>
        <dbReference type="EMBL" id="PWN92928.1"/>
    </source>
</evidence>
<feature type="binding site" evidence="4">
    <location>
        <begin position="42"/>
        <end position="43"/>
    </location>
    <ligand>
        <name>FAD</name>
        <dbReference type="ChEBI" id="CHEBI:57692"/>
    </ligand>
</feature>
<reference evidence="7 8" key="1">
    <citation type="journal article" date="2018" name="Mol. Biol. Evol.">
        <title>Broad Genomic Sampling Reveals a Smut Pathogenic Ancestry of the Fungal Clade Ustilaginomycotina.</title>
        <authorList>
            <person name="Kijpornyongpan T."/>
            <person name="Mondo S.J."/>
            <person name="Barry K."/>
            <person name="Sandor L."/>
            <person name="Lee J."/>
            <person name="Lipzen A."/>
            <person name="Pangilinan J."/>
            <person name="LaButti K."/>
            <person name="Hainaut M."/>
            <person name="Henrissat B."/>
            <person name="Grigoriev I.V."/>
            <person name="Spatafora J.W."/>
            <person name="Aime M.C."/>
        </authorList>
    </citation>
    <scope>NUCLEOTIDE SEQUENCE [LARGE SCALE GENOMIC DNA]</scope>
    <source>
        <strain evidence="7 8">MCA 4198</strain>
    </source>
</reference>
<dbReference type="GO" id="GO:0003682">
    <property type="term" value="F:chromatin binding"/>
    <property type="evidence" value="ECO:0007669"/>
    <property type="project" value="TreeGrafter"/>
</dbReference>
<dbReference type="Gene3D" id="3.50.50.60">
    <property type="entry name" value="FAD/NAD(P)-binding domain"/>
    <property type="match status" value="1"/>
</dbReference>
<dbReference type="STRING" id="215250.A0A316YW87"/>
<comment type="similarity">
    <text evidence="2 5">Belongs to the flavin monoamine oxidase family.</text>
</comment>
<keyword evidence="3 5" id="KW-0560">Oxidoreductase</keyword>
<dbReference type="SUPFAM" id="SSF51905">
    <property type="entry name" value="FAD/NAD(P)-binding domain"/>
    <property type="match status" value="1"/>
</dbReference>
<dbReference type="GeneID" id="37046503"/>
<dbReference type="InterPro" id="IPR050281">
    <property type="entry name" value="Flavin_monoamine_oxidase"/>
</dbReference>
<evidence type="ECO:0000256" key="5">
    <source>
        <dbReference type="RuleBase" id="RU362067"/>
    </source>
</evidence>
<evidence type="ECO:0000256" key="3">
    <source>
        <dbReference type="ARBA" id="ARBA00023002"/>
    </source>
</evidence>
<evidence type="ECO:0000256" key="4">
    <source>
        <dbReference type="PIRSR" id="PIRSR601613-1"/>
    </source>
</evidence>
<dbReference type="InParanoid" id="A0A316YW87"/>
<dbReference type="AlphaFoldDB" id="A0A316YW87"/>
<feature type="domain" description="Amine oxidase" evidence="6">
    <location>
        <begin position="16"/>
        <end position="519"/>
    </location>
</feature>
<dbReference type="OrthoDB" id="5046242at2759"/>
<dbReference type="RefSeq" id="XP_025380126.1">
    <property type="nucleotide sequence ID" value="XM_025524587.1"/>
</dbReference>
<proteinExistence type="inferred from homology"/>
<dbReference type="InterPro" id="IPR036188">
    <property type="entry name" value="FAD/NAD-bd_sf"/>
</dbReference>
<evidence type="ECO:0000256" key="2">
    <source>
        <dbReference type="ARBA" id="ARBA00005995"/>
    </source>
</evidence>
<dbReference type="GO" id="GO:0050660">
    <property type="term" value="F:flavin adenine dinucleotide binding"/>
    <property type="evidence" value="ECO:0007669"/>
    <property type="project" value="TreeGrafter"/>
</dbReference>
<dbReference type="PANTHER" id="PTHR10742:SF386">
    <property type="entry name" value="LYSINE-SPECIFIC HISTONE DEMETHYLASE 1A"/>
    <property type="match status" value="1"/>
</dbReference>
<dbReference type="Proteomes" id="UP000245768">
    <property type="component" value="Unassembled WGS sequence"/>
</dbReference>
<gene>
    <name evidence="7" type="ORF">FA10DRAFT_298380</name>
</gene>
<keyword evidence="8" id="KW-1185">Reference proteome</keyword>
<dbReference type="PANTHER" id="PTHR10742">
    <property type="entry name" value="FLAVIN MONOAMINE OXIDASE"/>
    <property type="match status" value="1"/>
</dbReference>
<keyword evidence="5" id="KW-0285">Flavoprotein</keyword>
<keyword evidence="5" id="KW-0274">FAD</keyword>
<dbReference type="PRINTS" id="PR00757">
    <property type="entry name" value="AMINEOXDASEF"/>
</dbReference>
<feature type="binding site" evidence="4">
    <location>
        <position position="271"/>
    </location>
    <ligand>
        <name>FAD</name>
        <dbReference type="ChEBI" id="CHEBI:57692"/>
    </ligand>
</feature>
<accession>A0A316YW87</accession>